<name>A0A3G1KU26_FORW1</name>
<dbReference type="Pfam" id="PF11225">
    <property type="entry name" value="DUF3024"/>
    <property type="match status" value="1"/>
</dbReference>
<reference evidence="1 2" key="1">
    <citation type="submission" date="2016-10" db="EMBL/GenBank/DDBJ databases">
        <title>Complete Genome Sequence of Peptococcaceae strain DCMF.</title>
        <authorList>
            <person name="Edwards R.J."/>
            <person name="Holland S.I."/>
            <person name="Deshpande N.P."/>
            <person name="Wong Y.K."/>
            <person name="Ertan H."/>
            <person name="Manefield M."/>
            <person name="Russell T.L."/>
            <person name="Lee M.J."/>
        </authorList>
    </citation>
    <scope>NUCLEOTIDE SEQUENCE [LARGE SCALE GENOMIC DNA]</scope>
    <source>
        <strain evidence="1 2">DCMF</strain>
    </source>
</reference>
<dbReference type="AlphaFoldDB" id="A0A3G1KU26"/>
<keyword evidence="2" id="KW-1185">Reference proteome</keyword>
<accession>A0A3G1KU26</accession>
<evidence type="ECO:0000313" key="2">
    <source>
        <dbReference type="Proteomes" id="UP000323521"/>
    </source>
</evidence>
<dbReference type="Proteomes" id="UP000323521">
    <property type="component" value="Chromosome"/>
</dbReference>
<sequence length="167" mass="19454">MSPHEIERIVKATIEAMDIYGGDRGFMESVKRFNLGEEKLELWISAYEAGGISGIRALTELFTPDKETMKEALNQINDFFITAWPALQYRVVRRQNRITVSIKNKGQSGFYDLCQLRYTPFDGMWHLYWKRSNGKWCPYVSDIENIGGLLWKTLYLLKLDEFGCFFG</sequence>
<gene>
    <name evidence="1" type="ORF">DCMF_15620</name>
</gene>
<dbReference type="OrthoDB" id="1362002at2"/>
<protein>
    <submittedName>
        <fullName evidence="1">Uncharacterized protein</fullName>
    </submittedName>
</protein>
<organism evidence="1 2">
    <name type="scientific">Formimonas warabiya</name>
    <dbReference type="NCBI Taxonomy" id="1761012"/>
    <lineage>
        <taxon>Bacteria</taxon>
        <taxon>Bacillati</taxon>
        <taxon>Bacillota</taxon>
        <taxon>Clostridia</taxon>
        <taxon>Eubacteriales</taxon>
        <taxon>Peptococcaceae</taxon>
        <taxon>Candidatus Formimonas</taxon>
    </lineage>
</organism>
<dbReference type="KEGG" id="fwa:DCMF_15620"/>
<dbReference type="RefSeq" id="WP_148135281.1">
    <property type="nucleotide sequence ID" value="NZ_CP017634.1"/>
</dbReference>
<evidence type="ECO:0000313" key="1">
    <source>
        <dbReference type="EMBL" id="ATW26013.1"/>
    </source>
</evidence>
<dbReference type="InterPro" id="IPR021388">
    <property type="entry name" value="DUF3024"/>
</dbReference>
<proteinExistence type="predicted"/>
<dbReference type="EMBL" id="CP017634">
    <property type="protein sequence ID" value="ATW26013.1"/>
    <property type="molecule type" value="Genomic_DNA"/>
</dbReference>